<comment type="catalytic activity">
    <reaction evidence="2">
        <text>cytidine(34) in elongator tRNA(Met) + acetate + ATP = N(4)-acetylcytidine(34) in elongator tRNA(Met) + AMP + diphosphate</text>
        <dbReference type="Rhea" id="RHEA:58144"/>
        <dbReference type="Rhea" id="RHEA-COMP:10693"/>
        <dbReference type="Rhea" id="RHEA-COMP:10694"/>
        <dbReference type="ChEBI" id="CHEBI:30089"/>
        <dbReference type="ChEBI" id="CHEBI:30616"/>
        <dbReference type="ChEBI" id="CHEBI:33019"/>
        <dbReference type="ChEBI" id="CHEBI:74900"/>
        <dbReference type="ChEBI" id="CHEBI:82748"/>
        <dbReference type="ChEBI" id="CHEBI:456215"/>
    </reaction>
</comment>
<protein>
    <recommendedName>
        <fullName evidence="2">tRNA(Met) cytidine acetate ligase</fullName>
        <ecNumber evidence="2">6.3.4.-</ecNumber>
    </recommendedName>
</protein>
<keyword evidence="2" id="KW-0963">Cytoplasm</keyword>
<evidence type="ECO:0000256" key="1">
    <source>
        <dbReference type="ARBA" id="ARBA00022694"/>
    </source>
</evidence>
<dbReference type="PANTHER" id="PTHR37825">
    <property type="entry name" value="TRNA(MET) CYTIDINE ACETATE LIGASE"/>
    <property type="match status" value="1"/>
</dbReference>
<feature type="binding site" evidence="2">
    <location>
        <position position="166"/>
    </location>
    <ligand>
        <name>ATP</name>
        <dbReference type="ChEBI" id="CHEBI:30616"/>
    </ligand>
</feature>
<dbReference type="EMBL" id="AP028654">
    <property type="protein sequence ID" value="BEP29419.1"/>
    <property type="molecule type" value="Genomic_DNA"/>
</dbReference>
<keyword evidence="1 2" id="KW-0819">tRNA processing</keyword>
<dbReference type="AlphaFoldDB" id="A0AAU9EDH1"/>
<organism evidence="3 4">
    <name type="scientific">Helicovermis profundi</name>
    <dbReference type="NCBI Taxonomy" id="3065157"/>
    <lineage>
        <taxon>Bacteria</taxon>
        <taxon>Bacillati</taxon>
        <taxon>Bacillota</taxon>
        <taxon>Clostridia</taxon>
        <taxon>Helicovermis</taxon>
    </lineage>
</organism>
<name>A0AAU9EDH1_9FIRM</name>
<dbReference type="SUPFAM" id="SSF52374">
    <property type="entry name" value="Nucleotidylyl transferase"/>
    <property type="match status" value="1"/>
</dbReference>
<keyword evidence="2" id="KW-0436">Ligase</keyword>
<keyword evidence="2" id="KW-0694">RNA-binding</keyword>
<dbReference type="GO" id="GO:0006400">
    <property type="term" value="P:tRNA modification"/>
    <property type="evidence" value="ECO:0007669"/>
    <property type="project" value="UniProtKB-UniRule"/>
</dbReference>
<comment type="subcellular location">
    <subcellularLocation>
        <location evidence="2">Cytoplasm</location>
    </subcellularLocation>
</comment>
<dbReference type="Pfam" id="PF05636">
    <property type="entry name" value="HIGH_NTase1"/>
    <property type="match status" value="1"/>
</dbReference>
<dbReference type="Proteomes" id="UP001321786">
    <property type="component" value="Chromosome"/>
</dbReference>
<dbReference type="GO" id="GO:0016879">
    <property type="term" value="F:ligase activity, forming carbon-nitrogen bonds"/>
    <property type="evidence" value="ECO:0007669"/>
    <property type="project" value="UniProtKB-UniRule"/>
</dbReference>
<dbReference type="GO" id="GO:0000049">
    <property type="term" value="F:tRNA binding"/>
    <property type="evidence" value="ECO:0007669"/>
    <property type="project" value="UniProtKB-KW"/>
</dbReference>
<keyword evidence="2" id="KW-0547">Nucleotide-binding</keyword>
<feature type="binding site" evidence="2">
    <location>
        <begin position="191"/>
        <end position="192"/>
    </location>
    <ligand>
        <name>ATP</name>
        <dbReference type="ChEBI" id="CHEBI:30616"/>
    </ligand>
</feature>
<dbReference type="GO" id="GO:0005524">
    <property type="term" value="F:ATP binding"/>
    <property type="evidence" value="ECO:0007669"/>
    <property type="project" value="UniProtKB-KW"/>
</dbReference>
<accession>A0AAU9EDH1</accession>
<dbReference type="InterPro" id="IPR008513">
    <property type="entry name" value="tRNA(Met)_cyd_acetate_ligase"/>
</dbReference>
<evidence type="ECO:0000313" key="3">
    <source>
        <dbReference type="EMBL" id="BEP29419.1"/>
    </source>
</evidence>
<sequence>MNIVGLVTEYNPFHNGHLFHLNESKKNTSSEYSIAIMSGNFVQRGEPALMDKWTRASMAVKSGVDLVIELPLVYALNSADYFAYGSCSILDKFNVVDQLVFGSESGNIYDFKTIGNFLVANEEQIMHLTKELLKIGNSYPKAREKALWSLIEKSNININLTLNSPNNILGIEYVKNLLKLNSSVTPSTIRRINSDYNSINIQGEFSSATSIRNSILNNELPNIVNTVPSNVFNTLSSYEKNEYSYIEDFSDLIFASIRRLSAEELREIHDVSEGIEYKLIKEANNTNSILELINNVKSKRYTRTRIQRILMKIVLNVKKDYIGLSGSLNPEYARVLSFNDKGKEIIKKIKKNSDIKLITNLRNLDYYKPSIKKMLEYDIKATNIYALKSNLAVNSDFFRHPIYIE</sequence>
<evidence type="ECO:0000256" key="2">
    <source>
        <dbReference type="HAMAP-Rule" id="MF_01539"/>
    </source>
</evidence>
<keyword evidence="2" id="KW-0067">ATP-binding</keyword>
<dbReference type="KEGG" id="hprf:HLPR_17500"/>
<dbReference type="PANTHER" id="PTHR37825:SF1">
    <property type="entry name" value="TRNA(MET) CYTIDINE ACETATE LIGASE"/>
    <property type="match status" value="1"/>
</dbReference>
<keyword evidence="2" id="KW-0820">tRNA-binding</keyword>
<dbReference type="InterPro" id="IPR014729">
    <property type="entry name" value="Rossmann-like_a/b/a_fold"/>
</dbReference>
<dbReference type="Gene3D" id="3.40.50.620">
    <property type="entry name" value="HUPs"/>
    <property type="match status" value="1"/>
</dbReference>
<dbReference type="GO" id="GO:0005737">
    <property type="term" value="C:cytoplasm"/>
    <property type="evidence" value="ECO:0007669"/>
    <property type="project" value="UniProtKB-SubCell"/>
</dbReference>
<gene>
    <name evidence="2" type="primary">tmcAL</name>
    <name evidence="3" type="ORF">HLPR_17500</name>
</gene>
<dbReference type="RefSeq" id="WP_338535055.1">
    <property type="nucleotide sequence ID" value="NZ_AP028654.1"/>
</dbReference>
<dbReference type="HAMAP" id="MF_01539">
    <property type="entry name" value="TmcAL"/>
    <property type="match status" value="1"/>
</dbReference>
<proteinExistence type="inferred from homology"/>
<keyword evidence="4" id="KW-1185">Reference proteome</keyword>
<feature type="binding site" evidence="2">
    <location>
        <begin position="7"/>
        <end position="20"/>
    </location>
    <ligand>
        <name>ATP</name>
        <dbReference type="ChEBI" id="CHEBI:30616"/>
    </ligand>
</feature>
<evidence type="ECO:0000313" key="4">
    <source>
        <dbReference type="Proteomes" id="UP001321786"/>
    </source>
</evidence>
<comment type="function">
    <text evidence="2">Catalyzes the formation of N(4)-acetylcytidine (ac(4)C) at the wobble position of elongator tRNA(Met), using acetate and ATP as substrates. First activates an acetate ion to form acetyladenylate (Ac-AMP) and then transfers the acetyl group to tRNA to form ac(4)C34.</text>
</comment>
<dbReference type="EC" id="6.3.4.-" evidence="2"/>
<feature type="binding site" evidence="2">
    <location>
        <position position="102"/>
    </location>
    <ligand>
        <name>ATP</name>
        <dbReference type="ChEBI" id="CHEBI:30616"/>
    </ligand>
</feature>
<reference evidence="3 4" key="1">
    <citation type="submission" date="2023-08" db="EMBL/GenBank/DDBJ databases">
        <title>Helicovermis profunda gen. nov., sp. nov., a novel mesophilic, fermentative bacterium within the Bacillota from a deep-sea hydrothermal vent chimney.</title>
        <authorList>
            <person name="Miyazaki U."/>
            <person name="Mizutani D."/>
            <person name="Hashimoto Y."/>
            <person name="Tame A."/>
            <person name="Sawayama S."/>
            <person name="Miyazaki J."/>
            <person name="Takai K."/>
            <person name="Nakagawa S."/>
        </authorList>
    </citation>
    <scope>NUCLEOTIDE SEQUENCE [LARGE SCALE GENOMIC DNA]</scope>
    <source>
        <strain evidence="3 4">S502</strain>
    </source>
</reference>
<dbReference type="NCBIfam" id="NF010191">
    <property type="entry name" value="PRK13670.1"/>
    <property type="match status" value="1"/>
</dbReference>
<comment type="similarity">
    <text evidence="2">Belongs to the TmcAL family.</text>
</comment>